<dbReference type="EMBL" id="CAADGH010000126">
    <property type="protein sequence ID" value="VFK77341.1"/>
    <property type="molecule type" value="Genomic_DNA"/>
</dbReference>
<accession>A0A450Y2H5</accession>
<dbReference type="EMBL" id="CAADFQ010000141">
    <property type="protein sequence ID" value="VFK35735.1"/>
    <property type="molecule type" value="Genomic_DNA"/>
</dbReference>
<evidence type="ECO:0000313" key="2">
    <source>
        <dbReference type="EMBL" id="VFK77341.1"/>
    </source>
</evidence>
<dbReference type="AlphaFoldDB" id="A0A450Y2H5"/>
<proteinExistence type="predicted"/>
<sequence length="51" mass="5902">MMSSYFDVQFGRAARGGLPVINQYQDSRLSPQLFSIIFKLENTDVKRFLSE</sequence>
<organism evidence="1">
    <name type="scientific">Candidatus Kentrum sp. MB</name>
    <dbReference type="NCBI Taxonomy" id="2138164"/>
    <lineage>
        <taxon>Bacteria</taxon>
        <taxon>Pseudomonadati</taxon>
        <taxon>Pseudomonadota</taxon>
        <taxon>Gammaproteobacteria</taxon>
        <taxon>Candidatus Kentrum</taxon>
    </lineage>
</organism>
<gene>
    <name evidence="2" type="ORF">BECKMB1821H_GA0114242_11262</name>
    <name evidence="1" type="ORF">BECKMB1821I_GA0114274_11412</name>
</gene>
<reference evidence="1" key="1">
    <citation type="submission" date="2019-02" db="EMBL/GenBank/DDBJ databases">
        <authorList>
            <person name="Gruber-Vodicka R. H."/>
            <person name="Seah K. B. B."/>
        </authorList>
    </citation>
    <scope>NUCLEOTIDE SEQUENCE</scope>
    <source>
        <strain evidence="2">BECK_BZ198</strain>
        <strain evidence="1">BECK_BZ199</strain>
    </source>
</reference>
<name>A0A450Y2H5_9GAMM</name>
<protein>
    <submittedName>
        <fullName evidence="1">Uncharacterized protein</fullName>
    </submittedName>
</protein>
<evidence type="ECO:0000313" key="1">
    <source>
        <dbReference type="EMBL" id="VFK35735.1"/>
    </source>
</evidence>